<evidence type="ECO:0000256" key="3">
    <source>
        <dbReference type="ARBA" id="ARBA00022833"/>
    </source>
</evidence>
<proteinExistence type="predicted"/>
<evidence type="ECO:0000256" key="1">
    <source>
        <dbReference type="ARBA" id="ARBA00022723"/>
    </source>
</evidence>
<keyword evidence="2 4" id="KW-0863">Zinc-finger</keyword>
<accession>A0ABR0VES1</accession>
<gene>
    <name evidence="6" type="ORF">DH2020_032536</name>
</gene>
<sequence>MESLIYAFEGRRPSFTHHTDFQVDGVVRSTTLLNRDAVENMGFVEPVLPERTRTTFLSNQCLKSSASTATLNSLVEFGTRFSGSENDEKLVAPREPNGKPFFIDKSSPESSVSAKRARITNFPSSIPTCQVHGCNKDLSSSKDYHKRHKVCDVHSKTAVVVVNGIQQRFCQQCSSVVLFRCTEDESTIFIEVSASCEKGVENNRLAEKRLAGHNERRRKPQLDTYLGSKYLTTDASKTSLLFSSILPGGFFGLHPKLEDDPSHISQLAVNTKFGQSLPKPVLNSHCFGKHHPSKNSLDARLLSVPESSTVGSNSSCALSLLSAQSHYLLSNYPLISKENYHSNLTTFQNSADKPITPENLTTPMIFKSSVVPDEISQNSDDLNLKRYLSHEGANTVDLLELSLHLQRVEQQKYSGQVKLENRIYCNSTYT</sequence>
<dbReference type="EMBL" id="JABTTQ020001208">
    <property type="protein sequence ID" value="KAK6133626.1"/>
    <property type="molecule type" value="Genomic_DNA"/>
</dbReference>
<dbReference type="SUPFAM" id="SSF103612">
    <property type="entry name" value="SBT domain"/>
    <property type="match status" value="1"/>
</dbReference>
<name>A0ABR0VES1_REHGL</name>
<evidence type="ECO:0000259" key="5">
    <source>
        <dbReference type="PROSITE" id="PS51141"/>
    </source>
</evidence>
<reference evidence="6 7" key="1">
    <citation type="journal article" date="2021" name="Comput. Struct. Biotechnol. J.">
        <title>De novo genome assembly of the potent medicinal plant Rehmannia glutinosa using nanopore technology.</title>
        <authorList>
            <person name="Ma L."/>
            <person name="Dong C."/>
            <person name="Song C."/>
            <person name="Wang X."/>
            <person name="Zheng X."/>
            <person name="Niu Y."/>
            <person name="Chen S."/>
            <person name="Feng W."/>
        </authorList>
    </citation>
    <scope>NUCLEOTIDE SEQUENCE [LARGE SCALE GENOMIC DNA]</scope>
    <source>
        <strain evidence="6">DH-2019</strain>
    </source>
</reference>
<dbReference type="PANTHER" id="PTHR31251">
    <property type="entry name" value="SQUAMOSA PROMOTER-BINDING-LIKE PROTEIN 4"/>
    <property type="match status" value="1"/>
</dbReference>
<evidence type="ECO:0000256" key="2">
    <source>
        <dbReference type="ARBA" id="ARBA00022771"/>
    </source>
</evidence>
<dbReference type="PROSITE" id="PS51141">
    <property type="entry name" value="ZF_SBP"/>
    <property type="match status" value="1"/>
</dbReference>
<dbReference type="Pfam" id="PF03110">
    <property type="entry name" value="SBP"/>
    <property type="match status" value="1"/>
</dbReference>
<feature type="domain" description="SBP-type" evidence="5">
    <location>
        <begin position="126"/>
        <end position="220"/>
    </location>
</feature>
<keyword evidence="3" id="KW-0862">Zinc</keyword>
<dbReference type="PANTHER" id="PTHR31251:SF229">
    <property type="entry name" value="SQUAMOSA PROMOTER-BINDING-LIKE PROTEIN"/>
    <property type="match status" value="1"/>
</dbReference>
<evidence type="ECO:0000313" key="7">
    <source>
        <dbReference type="Proteomes" id="UP001318860"/>
    </source>
</evidence>
<dbReference type="Gene3D" id="4.10.1100.10">
    <property type="entry name" value="Transcription factor, SBP-box domain"/>
    <property type="match status" value="1"/>
</dbReference>
<evidence type="ECO:0000313" key="6">
    <source>
        <dbReference type="EMBL" id="KAK6133626.1"/>
    </source>
</evidence>
<organism evidence="6 7">
    <name type="scientific">Rehmannia glutinosa</name>
    <name type="common">Chinese foxglove</name>
    <dbReference type="NCBI Taxonomy" id="99300"/>
    <lineage>
        <taxon>Eukaryota</taxon>
        <taxon>Viridiplantae</taxon>
        <taxon>Streptophyta</taxon>
        <taxon>Embryophyta</taxon>
        <taxon>Tracheophyta</taxon>
        <taxon>Spermatophyta</taxon>
        <taxon>Magnoliopsida</taxon>
        <taxon>eudicotyledons</taxon>
        <taxon>Gunneridae</taxon>
        <taxon>Pentapetalae</taxon>
        <taxon>asterids</taxon>
        <taxon>lamiids</taxon>
        <taxon>Lamiales</taxon>
        <taxon>Orobanchaceae</taxon>
        <taxon>Rehmannieae</taxon>
        <taxon>Rehmannia</taxon>
    </lineage>
</organism>
<dbReference type="InterPro" id="IPR036893">
    <property type="entry name" value="SBP_sf"/>
</dbReference>
<comment type="caution">
    <text evidence="6">The sequence shown here is derived from an EMBL/GenBank/DDBJ whole genome shotgun (WGS) entry which is preliminary data.</text>
</comment>
<dbReference type="Proteomes" id="UP001318860">
    <property type="component" value="Unassembled WGS sequence"/>
</dbReference>
<protein>
    <recommendedName>
        <fullName evidence="5">SBP-type domain-containing protein</fullName>
    </recommendedName>
</protein>
<keyword evidence="7" id="KW-1185">Reference proteome</keyword>
<evidence type="ECO:0000256" key="4">
    <source>
        <dbReference type="PROSITE-ProRule" id="PRU00470"/>
    </source>
</evidence>
<keyword evidence="1" id="KW-0479">Metal-binding</keyword>
<dbReference type="InterPro" id="IPR004333">
    <property type="entry name" value="SBP_dom"/>
</dbReference>
<dbReference type="InterPro" id="IPR044817">
    <property type="entry name" value="SBP-like"/>
</dbReference>